<reference evidence="1" key="2">
    <citation type="journal article" date="2015" name="Fish Shellfish Immunol.">
        <title>Early steps in the European eel (Anguilla anguilla)-Vibrio vulnificus interaction in the gills: Role of the RtxA13 toxin.</title>
        <authorList>
            <person name="Callol A."/>
            <person name="Pajuelo D."/>
            <person name="Ebbesson L."/>
            <person name="Teles M."/>
            <person name="MacKenzie S."/>
            <person name="Amaro C."/>
        </authorList>
    </citation>
    <scope>NUCLEOTIDE SEQUENCE</scope>
</reference>
<dbReference type="AlphaFoldDB" id="A0A0E9XHJ4"/>
<dbReference type="EMBL" id="GBXM01006370">
    <property type="protein sequence ID" value="JAI02208.1"/>
    <property type="molecule type" value="Transcribed_RNA"/>
</dbReference>
<protein>
    <submittedName>
        <fullName evidence="1">Uncharacterized protein</fullName>
    </submittedName>
</protein>
<organism evidence="1">
    <name type="scientific">Anguilla anguilla</name>
    <name type="common">European freshwater eel</name>
    <name type="synonym">Muraena anguilla</name>
    <dbReference type="NCBI Taxonomy" id="7936"/>
    <lineage>
        <taxon>Eukaryota</taxon>
        <taxon>Metazoa</taxon>
        <taxon>Chordata</taxon>
        <taxon>Craniata</taxon>
        <taxon>Vertebrata</taxon>
        <taxon>Euteleostomi</taxon>
        <taxon>Actinopterygii</taxon>
        <taxon>Neopterygii</taxon>
        <taxon>Teleostei</taxon>
        <taxon>Anguilliformes</taxon>
        <taxon>Anguillidae</taxon>
        <taxon>Anguilla</taxon>
    </lineage>
</organism>
<evidence type="ECO:0000313" key="1">
    <source>
        <dbReference type="EMBL" id="JAI02208.1"/>
    </source>
</evidence>
<sequence length="76" mass="8419">MLQPIASHFSVLQATVQIQCQTSGPISVLDLCHNRMDHPTAQMNSVHESLTKYSSKHTHANELVRADQGDNTSSFQ</sequence>
<name>A0A0E9XHJ4_ANGAN</name>
<accession>A0A0E9XHJ4</accession>
<reference evidence="1" key="1">
    <citation type="submission" date="2014-11" db="EMBL/GenBank/DDBJ databases">
        <authorList>
            <person name="Amaro Gonzalez C."/>
        </authorList>
    </citation>
    <scope>NUCLEOTIDE SEQUENCE</scope>
</reference>
<proteinExistence type="predicted"/>